<reference evidence="8" key="1">
    <citation type="submission" date="2022-07" db="EMBL/GenBank/DDBJ databases">
        <title>Phylogenomic reconstructions and comparative analyses of Kickxellomycotina fungi.</title>
        <authorList>
            <person name="Reynolds N.K."/>
            <person name="Stajich J.E."/>
            <person name="Barry K."/>
            <person name="Grigoriev I.V."/>
            <person name="Crous P."/>
            <person name="Smith M.E."/>
        </authorList>
    </citation>
    <scope>NUCLEOTIDE SEQUENCE</scope>
    <source>
        <strain evidence="8">NBRC 100468</strain>
    </source>
</reference>
<sequence>MSNSSSSGNNGTAGRQAPPIDPEYASKLPLDDFIHQTLNSSPSVMANQSTFEHMFINLLSQTSPQNHQVAKTVHQSLTNDGLFGNNVDKDTAAWAIRLVYLALNNANKPPRGGGGGGYNPPVPQVGDSWATVAANSGPPPPQHQGGGERTNIYVRSFFFPSEDSFNQLANALKSAKHSIDLAIYSFTDNDLSKIITNAHRNGIKVRIISEDDQVGKMGNDIEFLRDEASAPNESLMHNKFCIVDKRFVITGSYNWSKAARRQNQENILITNSPEAVQSYCREFNKLWKQF</sequence>
<dbReference type="InterPro" id="IPR051406">
    <property type="entry name" value="PLD_domain"/>
</dbReference>
<feature type="domain" description="PLD phosphodiesterase" evidence="7">
    <location>
        <begin position="232"/>
        <end position="259"/>
    </location>
</feature>
<evidence type="ECO:0000313" key="9">
    <source>
        <dbReference type="Proteomes" id="UP001150538"/>
    </source>
</evidence>
<dbReference type="GO" id="GO:0016891">
    <property type="term" value="F:RNA endonuclease activity producing 5'-phosphomonoesters, hydrolytic mechanism"/>
    <property type="evidence" value="ECO:0007669"/>
    <property type="project" value="TreeGrafter"/>
</dbReference>
<evidence type="ECO:0000256" key="3">
    <source>
        <dbReference type="ARBA" id="ARBA00023098"/>
    </source>
</evidence>
<evidence type="ECO:0000256" key="5">
    <source>
        <dbReference type="ARBA" id="ARBA00040549"/>
    </source>
</evidence>
<dbReference type="PANTHER" id="PTHR43856:SF1">
    <property type="entry name" value="MITOCHONDRIAL CARDIOLIPIN HYDROLASE"/>
    <property type="match status" value="1"/>
</dbReference>
<evidence type="ECO:0000256" key="4">
    <source>
        <dbReference type="ARBA" id="ARBA00038012"/>
    </source>
</evidence>
<accession>A0A9W8DN33</accession>
<comment type="similarity">
    <text evidence="4">Belongs to the phospholipase D family. MitoPLD/Zucchini subfamily.</text>
</comment>
<keyword evidence="9" id="KW-1185">Reference proteome</keyword>
<dbReference type="InterPro" id="IPR001736">
    <property type="entry name" value="PLipase_D/transphosphatidylase"/>
</dbReference>
<dbReference type="Gene3D" id="3.30.870.10">
    <property type="entry name" value="Endonuclease Chain A"/>
    <property type="match status" value="1"/>
</dbReference>
<feature type="compositionally biased region" description="Low complexity" evidence="6">
    <location>
        <begin position="1"/>
        <end position="10"/>
    </location>
</feature>
<feature type="region of interest" description="Disordered" evidence="6">
    <location>
        <begin position="1"/>
        <end position="25"/>
    </location>
</feature>
<evidence type="ECO:0000313" key="8">
    <source>
        <dbReference type="EMBL" id="KAJ1917350.1"/>
    </source>
</evidence>
<gene>
    <name evidence="8" type="ORF">H4219_003261</name>
</gene>
<comment type="caution">
    <text evidence="8">The sequence shown here is derived from an EMBL/GenBank/DDBJ whole genome shotgun (WGS) entry which is preliminary data.</text>
</comment>
<dbReference type="OrthoDB" id="5205528at2759"/>
<dbReference type="PANTHER" id="PTHR43856">
    <property type="entry name" value="CARDIOLIPIN HYDROLASE"/>
    <property type="match status" value="1"/>
</dbReference>
<evidence type="ECO:0000256" key="2">
    <source>
        <dbReference type="ARBA" id="ARBA00022963"/>
    </source>
</evidence>
<evidence type="ECO:0000259" key="7">
    <source>
        <dbReference type="PROSITE" id="PS50035"/>
    </source>
</evidence>
<protein>
    <recommendedName>
        <fullName evidence="5">Mitochondrial cardiolipin hydrolase</fullName>
    </recommendedName>
</protein>
<dbReference type="CDD" id="cd09171">
    <property type="entry name" value="PLDc_vPLD6_like"/>
    <property type="match status" value="1"/>
</dbReference>
<dbReference type="GO" id="GO:0016042">
    <property type="term" value="P:lipid catabolic process"/>
    <property type="evidence" value="ECO:0007669"/>
    <property type="project" value="UniProtKB-KW"/>
</dbReference>
<dbReference type="Proteomes" id="UP001150538">
    <property type="component" value="Unassembled WGS sequence"/>
</dbReference>
<keyword evidence="2" id="KW-0442">Lipid degradation</keyword>
<dbReference type="Pfam" id="PF13091">
    <property type="entry name" value="PLDc_2"/>
    <property type="match status" value="1"/>
</dbReference>
<evidence type="ECO:0000256" key="6">
    <source>
        <dbReference type="SAM" id="MobiDB-lite"/>
    </source>
</evidence>
<dbReference type="SUPFAM" id="SSF56024">
    <property type="entry name" value="Phospholipase D/nuclease"/>
    <property type="match status" value="1"/>
</dbReference>
<name>A0A9W8DN33_9FUNG</name>
<evidence type="ECO:0000256" key="1">
    <source>
        <dbReference type="ARBA" id="ARBA00022801"/>
    </source>
</evidence>
<organism evidence="8 9">
    <name type="scientific">Mycoemilia scoparia</name>
    <dbReference type="NCBI Taxonomy" id="417184"/>
    <lineage>
        <taxon>Eukaryota</taxon>
        <taxon>Fungi</taxon>
        <taxon>Fungi incertae sedis</taxon>
        <taxon>Zoopagomycota</taxon>
        <taxon>Kickxellomycotina</taxon>
        <taxon>Kickxellomycetes</taxon>
        <taxon>Kickxellales</taxon>
        <taxon>Kickxellaceae</taxon>
        <taxon>Mycoemilia</taxon>
    </lineage>
</organism>
<proteinExistence type="inferred from homology"/>
<keyword evidence="1" id="KW-0378">Hydrolase</keyword>
<dbReference type="SMART" id="SM00155">
    <property type="entry name" value="PLDc"/>
    <property type="match status" value="1"/>
</dbReference>
<keyword evidence="3" id="KW-0443">Lipid metabolism</keyword>
<dbReference type="PROSITE" id="PS50035">
    <property type="entry name" value="PLD"/>
    <property type="match status" value="1"/>
</dbReference>
<dbReference type="AlphaFoldDB" id="A0A9W8DN33"/>
<dbReference type="EMBL" id="JANBPU010000074">
    <property type="protein sequence ID" value="KAJ1917350.1"/>
    <property type="molecule type" value="Genomic_DNA"/>
</dbReference>
<dbReference type="InterPro" id="IPR025202">
    <property type="entry name" value="PLD-like_dom"/>
</dbReference>